<evidence type="ECO:0000256" key="4">
    <source>
        <dbReference type="PIRSR" id="PIRSR606118-50"/>
    </source>
</evidence>
<dbReference type="RefSeq" id="WP_184204665.1">
    <property type="nucleotide sequence ID" value="NZ_JACHIF010000001.1"/>
</dbReference>
<keyword evidence="8" id="KW-1185">Reference proteome</keyword>
<evidence type="ECO:0000256" key="1">
    <source>
        <dbReference type="ARBA" id="ARBA00022908"/>
    </source>
</evidence>
<dbReference type="SMART" id="SM00857">
    <property type="entry name" value="Resolvase"/>
    <property type="match status" value="1"/>
</dbReference>
<dbReference type="InterPro" id="IPR050639">
    <property type="entry name" value="SSR_resolvase"/>
</dbReference>
<keyword evidence="3" id="KW-0233">DNA recombination</keyword>
<feature type="domain" description="Resolvase/invertase-type recombinase catalytic" evidence="6">
    <location>
        <begin position="4"/>
        <end position="147"/>
    </location>
</feature>
<dbReference type="GO" id="GO:0015074">
    <property type="term" value="P:DNA integration"/>
    <property type="evidence" value="ECO:0007669"/>
    <property type="project" value="UniProtKB-KW"/>
</dbReference>
<name>A0A7W7YH84_9BACT</name>
<dbReference type="InterPro" id="IPR006118">
    <property type="entry name" value="Recombinase_CS"/>
</dbReference>
<dbReference type="SUPFAM" id="SSF53041">
    <property type="entry name" value="Resolvase-like"/>
    <property type="match status" value="1"/>
</dbReference>
<dbReference type="PROSITE" id="PS51736">
    <property type="entry name" value="RECOMBINASES_3"/>
    <property type="match status" value="1"/>
</dbReference>
<dbReference type="PANTHER" id="PTHR30461">
    <property type="entry name" value="DNA-INVERTASE FROM LAMBDOID PROPHAGE"/>
    <property type="match status" value="1"/>
</dbReference>
<dbReference type="InterPro" id="IPR006119">
    <property type="entry name" value="Resolv_N"/>
</dbReference>
<dbReference type="CDD" id="cd03768">
    <property type="entry name" value="SR_ResInv"/>
    <property type="match status" value="1"/>
</dbReference>
<evidence type="ECO:0000256" key="3">
    <source>
        <dbReference type="ARBA" id="ARBA00023172"/>
    </source>
</evidence>
<dbReference type="AlphaFoldDB" id="A0A7W7YH84"/>
<dbReference type="EMBL" id="JACHIF010000001">
    <property type="protein sequence ID" value="MBB5036160.1"/>
    <property type="molecule type" value="Genomic_DNA"/>
</dbReference>
<dbReference type="PROSITE" id="PS00397">
    <property type="entry name" value="RECOMBINASES_1"/>
    <property type="match status" value="1"/>
</dbReference>
<gene>
    <name evidence="7" type="ORF">HNQ64_000394</name>
</gene>
<evidence type="ECO:0000313" key="8">
    <source>
        <dbReference type="Proteomes" id="UP000534294"/>
    </source>
</evidence>
<accession>A0A7W7YH84</accession>
<keyword evidence="2" id="KW-0238">DNA-binding</keyword>
<dbReference type="Pfam" id="PF00239">
    <property type="entry name" value="Resolvase"/>
    <property type="match status" value="1"/>
</dbReference>
<keyword evidence="1" id="KW-0229">DNA integration</keyword>
<organism evidence="7 8">
    <name type="scientific">Prosthecobacter dejongeii</name>
    <dbReference type="NCBI Taxonomy" id="48465"/>
    <lineage>
        <taxon>Bacteria</taxon>
        <taxon>Pseudomonadati</taxon>
        <taxon>Verrucomicrobiota</taxon>
        <taxon>Verrucomicrobiia</taxon>
        <taxon>Verrucomicrobiales</taxon>
        <taxon>Verrucomicrobiaceae</taxon>
        <taxon>Prosthecobacter</taxon>
    </lineage>
</organism>
<evidence type="ECO:0000256" key="5">
    <source>
        <dbReference type="PROSITE-ProRule" id="PRU10137"/>
    </source>
</evidence>
<protein>
    <submittedName>
        <fullName evidence="7">DNA invertase Pin-like site-specific DNA recombinase</fullName>
    </submittedName>
</protein>
<feature type="active site" description="O-(5'-phospho-DNA)-serine intermediate" evidence="4 5">
    <location>
        <position position="12"/>
    </location>
</feature>
<dbReference type="InterPro" id="IPR036162">
    <property type="entry name" value="Resolvase-like_N_sf"/>
</dbReference>
<dbReference type="GO" id="GO:0003677">
    <property type="term" value="F:DNA binding"/>
    <property type="evidence" value="ECO:0007669"/>
    <property type="project" value="UniProtKB-KW"/>
</dbReference>
<reference evidence="7 8" key="1">
    <citation type="submission" date="2020-08" db="EMBL/GenBank/DDBJ databases">
        <title>Genomic Encyclopedia of Type Strains, Phase IV (KMG-IV): sequencing the most valuable type-strain genomes for metagenomic binning, comparative biology and taxonomic classification.</title>
        <authorList>
            <person name="Goeker M."/>
        </authorList>
    </citation>
    <scope>NUCLEOTIDE SEQUENCE [LARGE SCALE GENOMIC DNA]</scope>
    <source>
        <strain evidence="7 8">DSM 12251</strain>
    </source>
</reference>
<dbReference type="Proteomes" id="UP000534294">
    <property type="component" value="Unassembled WGS sequence"/>
</dbReference>
<evidence type="ECO:0000313" key="7">
    <source>
        <dbReference type="EMBL" id="MBB5036160.1"/>
    </source>
</evidence>
<evidence type="ECO:0000259" key="6">
    <source>
        <dbReference type="PROSITE" id="PS51736"/>
    </source>
</evidence>
<dbReference type="GO" id="GO:0000150">
    <property type="term" value="F:DNA strand exchange activity"/>
    <property type="evidence" value="ECO:0007669"/>
    <property type="project" value="InterPro"/>
</dbReference>
<evidence type="ECO:0000256" key="2">
    <source>
        <dbReference type="ARBA" id="ARBA00023125"/>
    </source>
</evidence>
<dbReference type="PANTHER" id="PTHR30461:SF2">
    <property type="entry name" value="SERINE RECOMBINASE PINE-RELATED"/>
    <property type="match status" value="1"/>
</dbReference>
<sequence>MEPRVAVYVRVSTDSQNHESQEAELREYCQRRGWKNVTWYRDTASGARQDRQGLADLMTKIRKGKVDVLLCYKLDRLGRSLSHLAQILAELQSCRVALICPSQGIDTTDGNPAAHLQLNILGAVAQFEREIITERVSAGIKAAQARGVKFGRPAASDARKQQVLALAAEGHKAKAISKSTRTPYSSVTEIIRSAQNQY</sequence>
<dbReference type="Gene3D" id="3.40.50.1390">
    <property type="entry name" value="Resolvase, N-terminal catalytic domain"/>
    <property type="match status" value="1"/>
</dbReference>
<comment type="caution">
    <text evidence="7">The sequence shown here is derived from an EMBL/GenBank/DDBJ whole genome shotgun (WGS) entry which is preliminary data.</text>
</comment>
<proteinExistence type="predicted"/>